<reference evidence="2" key="1">
    <citation type="journal article" date="2012" name="PLoS ONE">
        <title>Gene sets for utilization of primary and secondary nutrition supplies in the distal gut of endangered iberian lynx.</title>
        <authorList>
            <person name="Alcaide M."/>
            <person name="Messina E."/>
            <person name="Richter M."/>
            <person name="Bargiela R."/>
            <person name="Peplies J."/>
            <person name="Huws S.A."/>
            <person name="Newbold C.J."/>
            <person name="Golyshin P.N."/>
            <person name="Simon M.A."/>
            <person name="Lopez G."/>
            <person name="Yakimov M.M."/>
            <person name="Ferrer M."/>
        </authorList>
    </citation>
    <scope>NUCLEOTIDE SEQUENCE</scope>
</reference>
<organism evidence="2">
    <name type="scientific">gut metagenome</name>
    <dbReference type="NCBI Taxonomy" id="749906"/>
    <lineage>
        <taxon>unclassified sequences</taxon>
        <taxon>metagenomes</taxon>
        <taxon>organismal metagenomes</taxon>
    </lineage>
</organism>
<evidence type="ECO:0000256" key="1">
    <source>
        <dbReference type="SAM" id="Phobius"/>
    </source>
</evidence>
<proteinExistence type="predicted"/>
<name>J9G198_9ZZZZ</name>
<keyword evidence="1" id="KW-0472">Membrane</keyword>
<feature type="transmembrane region" description="Helical" evidence="1">
    <location>
        <begin position="64"/>
        <end position="85"/>
    </location>
</feature>
<evidence type="ECO:0000313" key="2">
    <source>
        <dbReference type="EMBL" id="EJX01012.1"/>
    </source>
</evidence>
<keyword evidence="1" id="KW-1133">Transmembrane helix</keyword>
<protein>
    <submittedName>
        <fullName evidence="2">Membrane protein</fullName>
    </submittedName>
</protein>
<comment type="caution">
    <text evidence="2">The sequence shown here is derived from an EMBL/GenBank/DDBJ whole genome shotgun (WGS) entry which is preliminary data.</text>
</comment>
<accession>J9G198</accession>
<dbReference type="AlphaFoldDB" id="J9G198"/>
<dbReference type="EMBL" id="AMCI01003130">
    <property type="protein sequence ID" value="EJX01012.1"/>
    <property type="molecule type" value="Genomic_DNA"/>
</dbReference>
<keyword evidence="1" id="KW-0812">Transmembrane</keyword>
<sequence>MIACVRTYQLIFKAWDKGVRTEGQRILCSFSTIKGNVIYKAFKVNCYNITVLCSTVFYCNCSGVFLLLFFQFCFYFFVCYFNFCLRNLYAFVFAQGYFRFYSYFCGKDKGFTWL</sequence>
<gene>
    <name evidence="2" type="ORF">EVA_10882</name>
</gene>